<comment type="caution">
    <text evidence="2">The sequence shown here is derived from an EMBL/GenBank/DDBJ whole genome shotgun (WGS) entry which is preliminary data.</text>
</comment>
<reference evidence="2" key="2">
    <citation type="journal article" date="2014" name="ISME J.">
        <title>Microbial stratification in low pH oxic and suboxic macroscopic growths along an acid mine drainage.</title>
        <authorList>
            <person name="Mendez-Garcia C."/>
            <person name="Mesa V."/>
            <person name="Sprenger R.R."/>
            <person name="Richter M."/>
            <person name="Diez M.S."/>
            <person name="Solano J."/>
            <person name="Bargiela R."/>
            <person name="Golyshina O.V."/>
            <person name="Manteca A."/>
            <person name="Ramos J.L."/>
            <person name="Gallego J.R."/>
            <person name="Llorente I."/>
            <person name="Martins Dos Santos V.A."/>
            <person name="Jensen O.N."/>
            <person name="Pelaez A.I."/>
            <person name="Sanchez J."/>
            <person name="Ferrer M."/>
        </authorList>
    </citation>
    <scope>NUCLEOTIDE SEQUENCE</scope>
</reference>
<dbReference type="Pfam" id="PF23435">
    <property type="entry name" value="DUF7121"/>
    <property type="match status" value="1"/>
</dbReference>
<feature type="non-terminal residue" evidence="2">
    <location>
        <position position="1"/>
    </location>
</feature>
<name>T0YEP1_9ZZZZ</name>
<feature type="region of interest" description="Disordered" evidence="1">
    <location>
        <begin position="1"/>
        <end position="42"/>
    </location>
</feature>
<organism evidence="2">
    <name type="scientific">mine drainage metagenome</name>
    <dbReference type="NCBI Taxonomy" id="410659"/>
    <lineage>
        <taxon>unclassified sequences</taxon>
        <taxon>metagenomes</taxon>
        <taxon>ecological metagenomes</taxon>
    </lineage>
</organism>
<gene>
    <name evidence="2" type="ORF">B2A_12939</name>
</gene>
<dbReference type="AlphaFoldDB" id="T0YEP1"/>
<feature type="region of interest" description="Disordered" evidence="1">
    <location>
        <begin position="108"/>
        <end position="146"/>
    </location>
</feature>
<sequence length="158" mass="18645">DKRMAIIDELRAKSSEAQAHRHERDALNEGVREEKRARDEANRQFETLAEKVSELKRTRQARSGGMPLWRLRKELKELEFRHMTSSLSKEAETRLLGEIQRLQKEIRTQEESFHQDPEVDGAMRETEAARQAAEEHHHRVGELAERAQREHELMVQLF</sequence>
<accession>T0YEP1</accession>
<dbReference type="EMBL" id="AUZZ01009340">
    <property type="protein sequence ID" value="EQD33861.1"/>
    <property type="molecule type" value="Genomic_DNA"/>
</dbReference>
<dbReference type="InterPro" id="IPR055545">
    <property type="entry name" value="DUF7121"/>
</dbReference>
<reference evidence="2" key="1">
    <citation type="submission" date="2013-08" db="EMBL/GenBank/DDBJ databases">
        <authorList>
            <person name="Mendez C."/>
            <person name="Richter M."/>
            <person name="Ferrer M."/>
            <person name="Sanchez J."/>
        </authorList>
    </citation>
    <scope>NUCLEOTIDE SEQUENCE</scope>
</reference>
<evidence type="ECO:0000256" key="1">
    <source>
        <dbReference type="SAM" id="MobiDB-lite"/>
    </source>
</evidence>
<evidence type="ECO:0000313" key="2">
    <source>
        <dbReference type="EMBL" id="EQD33861.1"/>
    </source>
</evidence>
<protein>
    <submittedName>
        <fullName evidence="2">Phosphoserine phosphatase</fullName>
    </submittedName>
</protein>
<proteinExistence type="predicted"/>
<feature type="non-terminal residue" evidence="2">
    <location>
        <position position="158"/>
    </location>
</feature>